<keyword evidence="3" id="KW-1003">Cell membrane</keyword>
<evidence type="ECO:0000256" key="3">
    <source>
        <dbReference type="ARBA" id="ARBA00022475"/>
    </source>
</evidence>
<feature type="region of interest" description="Disordered" evidence="9">
    <location>
        <begin position="510"/>
        <end position="536"/>
    </location>
</feature>
<dbReference type="PROSITE" id="PS00211">
    <property type="entry name" value="ABC_TRANSPORTER_1"/>
    <property type="match status" value="1"/>
</dbReference>
<evidence type="ECO:0000256" key="4">
    <source>
        <dbReference type="ARBA" id="ARBA00022737"/>
    </source>
</evidence>
<evidence type="ECO:0000313" key="12">
    <source>
        <dbReference type="Proteomes" id="UP001597185"/>
    </source>
</evidence>
<accession>A0ABD6BYG3</accession>
<dbReference type="CDD" id="cd03215">
    <property type="entry name" value="ABC_Carb_Monos_II"/>
    <property type="match status" value="1"/>
</dbReference>
<evidence type="ECO:0000256" key="2">
    <source>
        <dbReference type="ARBA" id="ARBA00022448"/>
    </source>
</evidence>
<keyword evidence="7" id="KW-1278">Translocase</keyword>
<dbReference type="Pfam" id="PF00005">
    <property type="entry name" value="ABC_tran"/>
    <property type="match status" value="2"/>
</dbReference>
<keyword evidence="12" id="KW-1185">Reference proteome</keyword>
<dbReference type="AlphaFoldDB" id="A0ABD6BYG3"/>
<dbReference type="InterPro" id="IPR003439">
    <property type="entry name" value="ABC_transporter-like_ATP-bd"/>
</dbReference>
<dbReference type="Gene3D" id="3.40.50.300">
    <property type="entry name" value="P-loop containing nucleotide triphosphate hydrolases"/>
    <property type="match status" value="2"/>
</dbReference>
<comment type="caution">
    <text evidence="11">The sequence shown here is derived from an EMBL/GenBank/DDBJ whole genome shotgun (WGS) entry which is preliminary data.</text>
</comment>
<protein>
    <submittedName>
        <fullName evidence="11">ABC transporter ATP-binding protein</fullName>
    </submittedName>
</protein>
<dbReference type="InterPro" id="IPR003593">
    <property type="entry name" value="AAA+_ATPase"/>
</dbReference>
<feature type="domain" description="ABC transporter" evidence="10">
    <location>
        <begin position="262"/>
        <end position="506"/>
    </location>
</feature>
<dbReference type="PANTHER" id="PTHR43790:SF9">
    <property type="entry name" value="GALACTOFURANOSE TRANSPORTER ATP-BINDING PROTEIN YTFR"/>
    <property type="match status" value="1"/>
</dbReference>
<keyword evidence="4" id="KW-0677">Repeat</keyword>
<organism evidence="11 12">
    <name type="scientific">Halorubrum laminariae</name>
    <dbReference type="NCBI Taxonomy" id="1433523"/>
    <lineage>
        <taxon>Archaea</taxon>
        <taxon>Methanobacteriati</taxon>
        <taxon>Methanobacteriota</taxon>
        <taxon>Stenosarchaea group</taxon>
        <taxon>Halobacteria</taxon>
        <taxon>Halobacteriales</taxon>
        <taxon>Haloferacaceae</taxon>
        <taxon>Halorubrum</taxon>
    </lineage>
</organism>
<keyword evidence="5" id="KW-0547">Nucleotide-binding</keyword>
<feature type="domain" description="ABC transporter" evidence="10">
    <location>
        <begin position="8"/>
        <end position="245"/>
    </location>
</feature>
<proteinExistence type="predicted"/>
<comment type="subcellular location">
    <subcellularLocation>
        <location evidence="1">Cell membrane</location>
        <topology evidence="1">Peripheral membrane protein</topology>
    </subcellularLocation>
</comment>
<dbReference type="SUPFAM" id="SSF52540">
    <property type="entry name" value="P-loop containing nucleoside triphosphate hydrolases"/>
    <property type="match status" value="2"/>
</dbReference>
<dbReference type="SMART" id="SM00382">
    <property type="entry name" value="AAA"/>
    <property type="match status" value="2"/>
</dbReference>
<sequence length="536" mass="57843">MTRNAPAVRLNGITKRFGDVVANDGVDFTLEPGSIHALLGENGSGKTTLMSVLYGLYNQDEGTIQIDGEDQMFESPRDAMDAGIGMIHQHFQLVKPMTVLQNIVLGHEPTANGLVDKDDAKADIEAICSRYGFDVDEYLDTPVEDLDLGTQQRVEIVKSLYRGAEILILDEPTAVLTPQEVDSLMAVMNDLRDDGRSLIFISHKLDEALEIADDITVLRDGAAVGTVSAATTTEQDLARMMVGREVLFDRLDREGEPGAPVLEADGLRVTGDRGREQVSEVDLTLRKGEIVGIAGVQGNGQTELVEGITGLRPPDSGTVSLRGTDITNRSRRARIEDGIAYVPEDRQTEGLVQEYSLRRNALLGNQTVVPYATEGIINWDAVDDHAESIIEEYDVQPPNPDAEAQSLSGGNQQKFIVGREIGHEPDVLVASHPTRGVDIGSIEFIHDQLMSLRDNGIGILVVSSKLEEIQKLADRIAVMYEGEFIDIVDPDAVSESDLGLLMAGQSLDVSEAGGSVDGEDESDRDGGDDIDGGVAA</sequence>
<evidence type="ECO:0000256" key="6">
    <source>
        <dbReference type="ARBA" id="ARBA00022840"/>
    </source>
</evidence>
<evidence type="ECO:0000259" key="10">
    <source>
        <dbReference type="PROSITE" id="PS50893"/>
    </source>
</evidence>
<dbReference type="PANTHER" id="PTHR43790">
    <property type="entry name" value="CARBOHYDRATE TRANSPORT ATP-BINDING PROTEIN MG119-RELATED"/>
    <property type="match status" value="1"/>
</dbReference>
<feature type="compositionally biased region" description="Acidic residues" evidence="9">
    <location>
        <begin position="517"/>
        <end position="536"/>
    </location>
</feature>
<evidence type="ECO:0000256" key="9">
    <source>
        <dbReference type="SAM" id="MobiDB-lite"/>
    </source>
</evidence>
<evidence type="ECO:0000256" key="1">
    <source>
        <dbReference type="ARBA" id="ARBA00004202"/>
    </source>
</evidence>
<reference evidence="11 12" key="1">
    <citation type="journal article" date="2019" name="Int. J. Syst. Evol. Microbiol.">
        <title>The Global Catalogue of Microorganisms (GCM) 10K type strain sequencing project: providing services to taxonomists for standard genome sequencing and annotation.</title>
        <authorList>
            <consortium name="The Broad Institute Genomics Platform"/>
            <consortium name="The Broad Institute Genome Sequencing Center for Infectious Disease"/>
            <person name="Wu L."/>
            <person name="Ma J."/>
        </authorList>
    </citation>
    <scope>NUCLEOTIDE SEQUENCE [LARGE SCALE GENOMIC DNA]</scope>
    <source>
        <strain evidence="11 12">CGMCC 1.12689</strain>
    </source>
</reference>
<dbReference type="GO" id="GO:0005524">
    <property type="term" value="F:ATP binding"/>
    <property type="evidence" value="ECO:0007669"/>
    <property type="project" value="UniProtKB-KW"/>
</dbReference>
<keyword evidence="8" id="KW-0472">Membrane</keyword>
<dbReference type="CDD" id="cd03216">
    <property type="entry name" value="ABC_Carb_Monos_I"/>
    <property type="match status" value="1"/>
</dbReference>
<dbReference type="InterPro" id="IPR017871">
    <property type="entry name" value="ABC_transporter-like_CS"/>
</dbReference>
<dbReference type="InterPro" id="IPR027417">
    <property type="entry name" value="P-loop_NTPase"/>
</dbReference>
<dbReference type="FunFam" id="3.40.50.300:FF:000127">
    <property type="entry name" value="Ribose import ATP-binding protein RbsA"/>
    <property type="match status" value="1"/>
</dbReference>
<dbReference type="GO" id="GO:0005886">
    <property type="term" value="C:plasma membrane"/>
    <property type="evidence" value="ECO:0007669"/>
    <property type="project" value="UniProtKB-SubCell"/>
</dbReference>
<dbReference type="Proteomes" id="UP001597185">
    <property type="component" value="Unassembled WGS sequence"/>
</dbReference>
<keyword evidence="6 11" id="KW-0067">ATP-binding</keyword>
<dbReference type="InterPro" id="IPR050107">
    <property type="entry name" value="ABC_carbohydrate_import_ATPase"/>
</dbReference>
<evidence type="ECO:0000256" key="7">
    <source>
        <dbReference type="ARBA" id="ARBA00022967"/>
    </source>
</evidence>
<name>A0ABD6BYG3_9EURY</name>
<gene>
    <name evidence="11" type="ORF">ACFR9T_04065</name>
</gene>
<dbReference type="RefSeq" id="WP_256418184.1">
    <property type="nucleotide sequence ID" value="NZ_JANHDL010000005.1"/>
</dbReference>
<evidence type="ECO:0000256" key="5">
    <source>
        <dbReference type="ARBA" id="ARBA00022741"/>
    </source>
</evidence>
<evidence type="ECO:0000256" key="8">
    <source>
        <dbReference type="ARBA" id="ARBA00023136"/>
    </source>
</evidence>
<evidence type="ECO:0000313" key="11">
    <source>
        <dbReference type="EMBL" id="MFD1569768.1"/>
    </source>
</evidence>
<dbReference type="EMBL" id="JBHUDB010000001">
    <property type="protein sequence ID" value="MFD1569768.1"/>
    <property type="molecule type" value="Genomic_DNA"/>
</dbReference>
<dbReference type="PROSITE" id="PS50893">
    <property type="entry name" value="ABC_TRANSPORTER_2"/>
    <property type="match status" value="2"/>
</dbReference>
<keyword evidence="2" id="KW-0813">Transport</keyword>